<evidence type="ECO:0000313" key="1">
    <source>
        <dbReference type="EMBL" id="GFT39721.1"/>
    </source>
</evidence>
<name>A0A8X6NX39_NEPPI</name>
<reference evidence="1" key="1">
    <citation type="submission" date="2020-08" db="EMBL/GenBank/DDBJ databases">
        <title>Multicomponent nature underlies the extraordinary mechanical properties of spider dragline silk.</title>
        <authorList>
            <person name="Kono N."/>
            <person name="Nakamura H."/>
            <person name="Mori M."/>
            <person name="Yoshida Y."/>
            <person name="Ohtoshi R."/>
            <person name="Malay A.D."/>
            <person name="Moran D.A.P."/>
            <person name="Tomita M."/>
            <person name="Numata K."/>
            <person name="Arakawa K."/>
        </authorList>
    </citation>
    <scope>NUCLEOTIDE SEQUENCE</scope>
</reference>
<comment type="caution">
    <text evidence="1">The sequence shown here is derived from an EMBL/GenBank/DDBJ whole genome shotgun (WGS) entry which is preliminary data.</text>
</comment>
<organism evidence="1 2">
    <name type="scientific">Nephila pilipes</name>
    <name type="common">Giant wood spider</name>
    <name type="synonym">Nephila maculata</name>
    <dbReference type="NCBI Taxonomy" id="299642"/>
    <lineage>
        <taxon>Eukaryota</taxon>
        <taxon>Metazoa</taxon>
        <taxon>Ecdysozoa</taxon>
        <taxon>Arthropoda</taxon>
        <taxon>Chelicerata</taxon>
        <taxon>Arachnida</taxon>
        <taxon>Araneae</taxon>
        <taxon>Araneomorphae</taxon>
        <taxon>Entelegynae</taxon>
        <taxon>Araneoidea</taxon>
        <taxon>Nephilidae</taxon>
        <taxon>Nephila</taxon>
    </lineage>
</organism>
<dbReference type="AlphaFoldDB" id="A0A8X6NX39"/>
<protein>
    <submittedName>
        <fullName evidence="1">Uncharacterized protein</fullName>
    </submittedName>
</protein>
<dbReference type="EMBL" id="BMAW01109703">
    <property type="protein sequence ID" value="GFT39721.1"/>
    <property type="molecule type" value="Genomic_DNA"/>
</dbReference>
<accession>A0A8X6NX39</accession>
<gene>
    <name evidence="1" type="ORF">NPIL_56201</name>
</gene>
<evidence type="ECO:0000313" key="2">
    <source>
        <dbReference type="Proteomes" id="UP000887013"/>
    </source>
</evidence>
<sequence>MCSTIGGIHQIHNIYLFPKREETLKRTCFQSVVEGKTKMAALLKRVTLDDQQDYFGQRETRMQRWEKEYFVRDEGLIVINFQ</sequence>
<proteinExistence type="predicted"/>
<keyword evidence="2" id="KW-1185">Reference proteome</keyword>
<dbReference type="Proteomes" id="UP000887013">
    <property type="component" value="Unassembled WGS sequence"/>
</dbReference>